<dbReference type="GO" id="GO:0044772">
    <property type="term" value="P:mitotic cell cycle phase transition"/>
    <property type="evidence" value="ECO:0007669"/>
    <property type="project" value="InterPro"/>
</dbReference>
<dbReference type="PIRSF" id="PIRSF001771">
    <property type="entry name" value="Cyclin_A_B_D_E"/>
    <property type="match status" value="1"/>
</dbReference>
<dbReference type="InterPro" id="IPR048258">
    <property type="entry name" value="Cyclins_cyclin-box"/>
</dbReference>
<organism evidence="9 10">
    <name type="scientific">Chiloscyllium punctatum</name>
    <name type="common">Brownbanded bambooshark</name>
    <name type="synonym">Hemiscyllium punctatum</name>
    <dbReference type="NCBI Taxonomy" id="137246"/>
    <lineage>
        <taxon>Eukaryota</taxon>
        <taxon>Metazoa</taxon>
        <taxon>Chordata</taxon>
        <taxon>Craniata</taxon>
        <taxon>Vertebrata</taxon>
        <taxon>Chondrichthyes</taxon>
        <taxon>Elasmobranchii</taxon>
        <taxon>Galeomorphii</taxon>
        <taxon>Galeoidea</taxon>
        <taxon>Orectolobiformes</taxon>
        <taxon>Hemiscylliidae</taxon>
        <taxon>Chiloscyllium</taxon>
    </lineage>
</organism>
<dbReference type="OrthoDB" id="5590282at2759"/>
<dbReference type="GO" id="GO:0016538">
    <property type="term" value="F:cyclin-dependent protein serine/threonine kinase regulator activity"/>
    <property type="evidence" value="ECO:0007669"/>
    <property type="project" value="InterPro"/>
</dbReference>
<dbReference type="Gene3D" id="1.10.472.10">
    <property type="entry name" value="Cyclin-like"/>
    <property type="match status" value="2"/>
</dbReference>
<keyword evidence="5" id="KW-0131">Cell cycle</keyword>
<sequence>MALTRRNVAHRNLENIEPVKPTAKVTAAVRRPALGDLANRVMTRAEQKKQMTNLVSKPVVSKPKGKALPKPVAQEVKPVTRGLKQAVQNIKPVVEEPVPRAPVSPTPMDISITEDSSMKEEDLCQAFSEAILKVKDIDAQDSDNPQMCSQYIKDIYKYLRHLEMEQAIRPHYLEGQEINERMRAILVDWLIQVHSKFRLLQETLYMTLAIMDRFLQSQPVSRKKLQLVAVTAMLLASKYEEMYPPAIGDFVYITDNAYTKSQIRQMEILILKELDFKLGRPLPLHFLRRASKTDVDAEKYTLAKYLMELTVIDYNMVHIPPSEIAAAALCLSFQVLDQSKWTAVQKYYTGYTEDALHLTMKHMAKNVVKMNEGLTKHVAIKNKYASPKLLKISTIPQLKSALIKGLASSLL</sequence>
<dbReference type="InterPro" id="IPR046965">
    <property type="entry name" value="Cyclin_A/B-like"/>
</dbReference>
<dbReference type="InterPro" id="IPR036915">
    <property type="entry name" value="Cyclin-like_sf"/>
</dbReference>
<dbReference type="SUPFAM" id="SSF47954">
    <property type="entry name" value="Cyclin-like"/>
    <property type="match status" value="2"/>
</dbReference>
<dbReference type="Pfam" id="PF00134">
    <property type="entry name" value="Cyclin_N"/>
    <property type="match status" value="1"/>
</dbReference>
<dbReference type="Proteomes" id="UP000287033">
    <property type="component" value="Unassembled WGS sequence"/>
</dbReference>
<dbReference type="EMBL" id="BEZZ01001712">
    <property type="protein sequence ID" value="GCC20240.1"/>
    <property type="molecule type" value="Genomic_DNA"/>
</dbReference>
<dbReference type="FunFam" id="1.10.472.10:FF:000198">
    <property type="entry name" value="G2/mitotic-specific cyclin-B1"/>
    <property type="match status" value="1"/>
</dbReference>
<dbReference type="Pfam" id="PF02984">
    <property type="entry name" value="Cyclin_C"/>
    <property type="match status" value="1"/>
</dbReference>
<gene>
    <name evidence="9" type="ORF">chiPu_0018820</name>
</gene>
<dbReference type="GO" id="GO:0051301">
    <property type="term" value="P:cell division"/>
    <property type="evidence" value="ECO:0007669"/>
    <property type="project" value="UniProtKB-KW"/>
</dbReference>
<evidence type="ECO:0000256" key="3">
    <source>
        <dbReference type="ARBA" id="ARBA00022618"/>
    </source>
</evidence>
<dbReference type="SMART" id="SM00385">
    <property type="entry name" value="CYCLIN"/>
    <property type="match status" value="2"/>
</dbReference>
<evidence type="ECO:0000313" key="10">
    <source>
        <dbReference type="Proteomes" id="UP000287033"/>
    </source>
</evidence>
<keyword evidence="10" id="KW-1185">Reference proteome</keyword>
<evidence type="ECO:0000256" key="2">
    <source>
        <dbReference type="ARBA" id="ARBA00006955"/>
    </source>
</evidence>
<dbReference type="InterPro" id="IPR039361">
    <property type="entry name" value="Cyclin"/>
</dbReference>
<evidence type="ECO:0000259" key="7">
    <source>
        <dbReference type="SMART" id="SM00385"/>
    </source>
</evidence>
<evidence type="ECO:0000256" key="4">
    <source>
        <dbReference type="ARBA" id="ARBA00023127"/>
    </source>
</evidence>
<dbReference type="InterPro" id="IPR006671">
    <property type="entry name" value="Cyclin_N"/>
</dbReference>
<feature type="domain" description="Cyclin C-terminal" evidence="8">
    <location>
        <begin position="281"/>
        <end position="398"/>
    </location>
</feature>
<evidence type="ECO:0000313" key="9">
    <source>
        <dbReference type="EMBL" id="GCC20240.1"/>
    </source>
</evidence>
<comment type="similarity">
    <text evidence="2">Belongs to the cyclin family. Cyclin AB subfamily.</text>
</comment>
<evidence type="ECO:0000256" key="1">
    <source>
        <dbReference type="ARBA" id="ARBA00003222"/>
    </source>
</evidence>
<dbReference type="InterPro" id="IPR013763">
    <property type="entry name" value="Cyclin-like_dom"/>
</dbReference>
<dbReference type="PANTHER" id="PTHR10177">
    <property type="entry name" value="CYCLINS"/>
    <property type="match status" value="1"/>
</dbReference>
<comment type="caution">
    <text evidence="9">The sequence shown here is derived from an EMBL/GenBank/DDBJ whole genome shotgun (WGS) entry which is preliminary data.</text>
</comment>
<dbReference type="PROSITE" id="PS00292">
    <property type="entry name" value="CYCLINS"/>
    <property type="match status" value="1"/>
</dbReference>
<feature type="domain" description="Cyclin-like" evidence="7">
    <location>
        <begin position="188"/>
        <end position="272"/>
    </location>
</feature>
<dbReference type="SMART" id="SM01332">
    <property type="entry name" value="Cyclin_C"/>
    <property type="match status" value="1"/>
</dbReference>
<reference evidence="9 10" key="1">
    <citation type="journal article" date="2018" name="Nat. Ecol. Evol.">
        <title>Shark genomes provide insights into elasmobranch evolution and the origin of vertebrates.</title>
        <authorList>
            <person name="Hara Y"/>
            <person name="Yamaguchi K"/>
            <person name="Onimaru K"/>
            <person name="Kadota M"/>
            <person name="Koyanagi M"/>
            <person name="Keeley SD"/>
            <person name="Tatsumi K"/>
            <person name="Tanaka K"/>
            <person name="Motone F"/>
            <person name="Kageyama Y"/>
            <person name="Nozu R"/>
            <person name="Adachi N"/>
            <person name="Nishimura O"/>
            <person name="Nakagawa R"/>
            <person name="Tanegashima C"/>
            <person name="Kiyatake I"/>
            <person name="Matsumoto R"/>
            <person name="Murakumo K"/>
            <person name="Nishida K"/>
            <person name="Terakita A"/>
            <person name="Kuratani S"/>
            <person name="Sato K"/>
            <person name="Hyodo S Kuraku.S."/>
        </authorList>
    </citation>
    <scope>NUCLEOTIDE SEQUENCE [LARGE SCALE GENOMIC DNA]</scope>
</reference>
<feature type="domain" description="Cyclin-like" evidence="7">
    <location>
        <begin position="285"/>
        <end position="365"/>
    </location>
</feature>
<name>A0A401RRA3_CHIPU</name>
<keyword evidence="3" id="KW-0132">Cell division</keyword>
<dbReference type="STRING" id="137246.A0A401RRA3"/>
<keyword evidence="4 6" id="KW-0195">Cyclin</keyword>
<accession>A0A401RRA3</accession>
<dbReference type="OMA" id="YYEMCHY"/>
<evidence type="ECO:0000256" key="6">
    <source>
        <dbReference type="RuleBase" id="RU000383"/>
    </source>
</evidence>
<dbReference type="AlphaFoldDB" id="A0A401RRA3"/>
<proteinExistence type="inferred from homology"/>
<comment type="function">
    <text evidence="1">Essential for the control of the cell cycle at the G2/M (mitosis) transition.</text>
</comment>
<dbReference type="GO" id="GO:0005829">
    <property type="term" value="C:cytosol"/>
    <property type="evidence" value="ECO:0007669"/>
    <property type="project" value="UniProtKB-ARBA"/>
</dbReference>
<protein>
    <submittedName>
        <fullName evidence="9">Uncharacterized protein</fullName>
    </submittedName>
</protein>
<dbReference type="InterPro" id="IPR004367">
    <property type="entry name" value="Cyclin_C-dom"/>
</dbReference>
<evidence type="ECO:0000259" key="8">
    <source>
        <dbReference type="SMART" id="SM01332"/>
    </source>
</evidence>
<evidence type="ECO:0000256" key="5">
    <source>
        <dbReference type="ARBA" id="ARBA00023306"/>
    </source>
</evidence>